<feature type="domain" description="Glycoside hydrolase family 3 N-terminal" evidence="6">
    <location>
        <begin position="61"/>
        <end position="367"/>
    </location>
</feature>
<dbReference type="RefSeq" id="WP_013313550.1">
    <property type="nucleotide sequence ID" value="NC_014484.1"/>
</dbReference>
<evidence type="ECO:0000256" key="3">
    <source>
        <dbReference type="ARBA" id="ARBA00012663"/>
    </source>
</evidence>
<gene>
    <name evidence="7" type="ordered locus">STHERM_c07580</name>
</gene>
<dbReference type="SUPFAM" id="SSF51445">
    <property type="entry name" value="(Trans)glycosidases"/>
    <property type="match status" value="1"/>
</dbReference>
<dbReference type="eggNOG" id="COG1472">
    <property type="taxonomic scope" value="Bacteria"/>
</dbReference>
<evidence type="ECO:0000256" key="4">
    <source>
        <dbReference type="ARBA" id="ARBA00022801"/>
    </source>
</evidence>
<dbReference type="HOGENOM" id="CLU_008392_5_3_12"/>
<dbReference type="Gene3D" id="3.40.50.1700">
    <property type="entry name" value="Glycoside hydrolase family 3 C-terminal domain"/>
    <property type="match status" value="1"/>
</dbReference>
<dbReference type="InterPro" id="IPR017853">
    <property type="entry name" value="GH"/>
</dbReference>
<reference key="1">
    <citation type="submission" date="2009-08" db="EMBL/GenBank/DDBJ databases">
        <title>The genome sequence of Spirochaeta thermophila DSM6192.</title>
        <authorList>
            <person name="Angelov A."/>
            <person name="Mientus M."/>
            <person name="Wittenberg S."/>
            <person name="Lehmann R."/>
            <person name="Liesegang H."/>
            <person name="Daniel R."/>
            <person name="Liebl W."/>
        </authorList>
    </citation>
    <scope>NUCLEOTIDE SEQUENCE</scope>
    <source>
        <strain>DSM 6192</strain>
    </source>
</reference>
<dbReference type="PANTHER" id="PTHR30480:SF13">
    <property type="entry name" value="BETA-HEXOSAMINIDASE"/>
    <property type="match status" value="1"/>
</dbReference>
<comment type="similarity">
    <text evidence="2">Belongs to the glycosyl hydrolase 3 family.</text>
</comment>
<evidence type="ECO:0000313" key="7">
    <source>
        <dbReference type="EMBL" id="ADN01709.1"/>
    </source>
</evidence>
<dbReference type="KEGG" id="sta:STHERM_c07580"/>
<dbReference type="GO" id="GO:0009254">
    <property type="term" value="P:peptidoglycan turnover"/>
    <property type="evidence" value="ECO:0007669"/>
    <property type="project" value="TreeGrafter"/>
</dbReference>
<evidence type="ECO:0000256" key="1">
    <source>
        <dbReference type="ARBA" id="ARBA00001231"/>
    </source>
</evidence>
<evidence type="ECO:0000259" key="6">
    <source>
        <dbReference type="Pfam" id="PF00933"/>
    </source>
</evidence>
<comment type="catalytic activity">
    <reaction evidence="1">
        <text>Hydrolysis of terminal non-reducing N-acetyl-D-hexosamine residues in N-acetyl-beta-D-hexosaminides.</text>
        <dbReference type="EC" id="3.2.1.52"/>
    </reaction>
</comment>
<evidence type="ECO:0000256" key="5">
    <source>
        <dbReference type="ARBA" id="ARBA00023295"/>
    </source>
</evidence>
<dbReference type="InterPro" id="IPR036881">
    <property type="entry name" value="Glyco_hydro_3_C_sf"/>
</dbReference>
<dbReference type="GO" id="GO:0004563">
    <property type="term" value="F:beta-N-acetylhexosaminidase activity"/>
    <property type="evidence" value="ECO:0007669"/>
    <property type="project" value="UniProtKB-EC"/>
</dbReference>
<dbReference type="InterPro" id="IPR036962">
    <property type="entry name" value="Glyco_hydro_3_N_sf"/>
</dbReference>
<dbReference type="InterPro" id="IPR050226">
    <property type="entry name" value="NagZ_Beta-hexosaminidase"/>
</dbReference>
<dbReference type="AlphaFoldDB" id="E0RRK8"/>
<reference evidence="7 8" key="2">
    <citation type="journal article" date="2010" name="J. Bacteriol.">
        <title>Genome sequence of the polysaccharide-degrading, thermophilic anaerobe Spirochaeta thermophila DSM 6192.</title>
        <authorList>
            <person name="Angelov A."/>
            <person name="Liebl S."/>
            <person name="Ballschmiter M."/>
            <person name="Bomeke M."/>
            <person name="Lehmann R."/>
            <person name="Liesegang H."/>
            <person name="Daniel R."/>
            <person name="Liebl W."/>
        </authorList>
    </citation>
    <scope>NUCLEOTIDE SEQUENCE [LARGE SCALE GENOMIC DNA]</scope>
    <source>
        <strain evidence="8">ATCC 49972 / DSM 6192 / RI 19.B1</strain>
    </source>
</reference>
<dbReference type="Gene3D" id="3.20.20.300">
    <property type="entry name" value="Glycoside hydrolase, family 3, N-terminal domain"/>
    <property type="match status" value="1"/>
</dbReference>
<dbReference type="PaxDb" id="665571-STHERM_c07580"/>
<dbReference type="Proteomes" id="UP000001296">
    <property type="component" value="Chromosome"/>
</dbReference>
<evidence type="ECO:0000256" key="2">
    <source>
        <dbReference type="ARBA" id="ARBA00005336"/>
    </source>
</evidence>
<sequence length="560" mass="61830">MSRGGHAPLLSLLLLPWMLPAGPASFWDLTEEEIPSFLEAMSDEETISQVFLIGYEGETPDPRILQWIERYNLGGIKIFGRNAERLLPVVRSVAAYQEKALAHRSGIPLLVATDQEGGWVRHIKGETVETPGNMAIGATRLPYEAYQTGLLIGKELRALGITMNFAPTVDVYVNPEAHVIGPRSFGSDPRLVATLALSFYHGSLDAGVIPVAKHFPGHGNARGDSHGELPVVEDDLATLWERDWLPYRILIREGLPAVMVGHLNFPLLSKNDLPATLSPRVISLLREKLGFQGLVITDDLYMMGARVAGEDIPHIVVEALSAGNDMVLLSRPPHPGDPVWEAVLSRYRNDPEFRKRIQTSVRRIITLKIRYLKAMGPKGLIPSEETLREVFPDEETAEAFGEQALRAVTMIRNGKVPLSPGGDARVLLVGQHTRFLSIGKEYFPRADTFQFSYLPFYFASEQVKTRLSRLVQQYDLVIYCLMNPNSLEVLASLEEWAPRIAVLSTLTPVYLAEVPWVDTAVAIYGTSEECYRGGFLALMGKLTPAGTLPISLTPPSGAPP</sequence>
<dbReference type="InterPro" id="IPR001764">
    <property type="entry name" value="Glyco_hydro_3_N"/>
</dbReference>
<keyword evidence="4" id="KW-0378">Hydrolase</keyword>
<accession>E0RRK8</accession>
<organism evidence="7 8">
    <name type="scientific">Winmispira thermophila (strain ATCC 49972 / DSM 6192 / RI 19.B1)</name>
    <name type="common">Spirochaeta thermophila</name>
    <dbReference type="NCBI Taxonomy" id="665571"/>
    <lineage>
        <taxon>Bacteria</taxon>
        <taxon>Pseudomonadati</taxon>
        <taxon>Spirochaetota</taxon>
        <taxon>Spirochaetia</taxon>
        <taxon>Winmispirales</taxon>
        <taxon>Winmispiraceae</taxon>
        <taxon>Winmispira</taxon>
    </lineage>
</organism>
<name>E0RRK8_WINT6</name>
<proteinExistence type="inferred from homology"/>
<dbReference type="CAZy" id="GH3">
    <property type="family name" value="Glycoside Hydrolase Family 3"/>
</dbReference>
<evidence type="ECO:0000313" key="8">
    <source>
        <dbReference type="Proteomes" id="UP000001296"/>
    </source>
</evidence>
<protein>
    <recommendedName>
        <fullName evidence="3">beta-N-acetylhexosaminidase</fullName>
        <ecNumber evidence="3">3.2.1.52</ecNumber>
    </recommendedName>
</protein>
<dbReference type="Pfam" id="PF00933">
    <property type="entry name" value="Glyco_hydro_3"/>
    <property type="match status" value="1"/>
</dbReference>
<dbReference type="PANTHER" id="PTHR30480">
    <property type="entry name" value="BETA-HEXOSAMINIDASE-RELATED"/>
    <property type="match status" value="1"/>
</dbReference>
<dbReference type="GO" id="GO:0005975">
    <property type="term" value="P:carbohydrate metabolic process"/>
    <property type="evidence" value="ECO:0007669"/>
    <property type="project" value="InterPro"/>
</dbReference>
<dbReference type="EMBL" id="CP001698">
    <property type="protein sequence ID" value="ADN01709.1"/>
    <property type="molecule type" value="Genomic_DNA"/>
</dbReference>
<dbReference type="EC" id="3.2.1.52" evidence="3"/>
<keyword evidence="5" id="KW-0326">Glycosidase</keyword>